<dbReference type="RefSeq" id="WP_132708928.1">
    <property type="nucleotide sequence ID" value="NZ_JACIGF010000008.1"/>
</dbReference>
<evidence type="ECO:0000259" key="2">
    <source>
        <dbReference type="Pfam" id="PF01370"/>
    </source>
</evidence>
<dbReference type="OrthoDB" id="9808276at2"/>
<protein>
    <submittedName>
        <fullName evidence="3">Nucleoside-diphosphate-sugar epimerase</fullName>
    </submittedName>
</protein>
<reference evidence="3 4" key="1">
    <citation type="submission" date="2019-03" db="EMBL/GenBank/DDBJ databases">
        <title>Genomic Encyclopedia of Type Strains, Phase IV (KMG-IV): sequencing the most valuable type-strain genomes for metagenomic binning, comparative biology and taxonomic classification.</title>
        <authorList>
            <person name="Goeker M."/>
        </authorList>
    </citation>
    <scope>NUCLEOTIDE SEQUENCE [LARGE SCALE GENOMIC DNA]</scope>
    <source>
        <strain evidence="3 4">DSM 2132</strain>
    </source>
</reference>
<keyword evidence="4" id="KW-1185">Reference proteome</keyword>
<dbReference type="Gene3D" id="3.40.50.720">
    <property type="entry name" value="NAD(P)-binding Rossmann-like Domain"/>
    <property type="match status" value="1"/>
</dbReference>
<dbReference type="CDD" id="cd05266">
    <property type="entry name" value="SDR_a4"/>
    <property type="match status" value="1"/>
</dbReference>
<gene>
    <name evidence="3" type="ORF">EV659_10892</name>
</gene>
<dbReference type="PANTHER" id="PTHR43574">
    <property type="entry name" value="EPIMERASE-RELATED"/>
    <property type="match status" value="1"/>
</dbReference>
<comment type="caution">
    <text evidence="3">The sequence shown here is derived from an EMBL/GenBank/DDBJ whole genome shotgun (WGS) entry which is preliminary data.</text>
</comment>
<dbReference type="EMBL" id="SLXO01000008">
    <property type="protein sequence ID" value="TCP32993.1"/>
    <property type="molecule type" value="Genomic_DNA"/>
</dbReference>
<dbReference type="InParanoid" id="A0A4R2PCT9"/>
<dbReference type="AlphaFoldDB" id="A0A4R2PCT9"/>
<accession>A0A4R2PCT9</accession>
<feature type="domain" description="NAD-dependent epimerase/dehydratase" evidence="2">
    <location>
        <begin position="108"/>
        <end position="219"/>
    </location>
</feature>
<dbReference type="FunCoup" id="A0A4R2PCT9">
    <property type="interactions" value="241"/>
</dbReference>
<dbReference type="InterPro" id="IPR001509">
    <property type="entry name" value="Epimerase_deHydtase"/>
</dbReference>
<dbReference type="InterPro" id="IPR036291">
    <property type="entry name" value="NAD(P)-bd_dom_sf"/>
</dbReference>
<evidence type="ECO:0000313" key="4">
    <source>
        <dbReference type="Proteomes" id="UP000295399"/>
    </source>
</evidence>
<evidence type="ECO:0000256" key="1">
    <source>
        <dbReference type="ARBA" id="ARBA00023027"/>
    </source>
</evidence>
<sequence>MTTHRGGGAGHLFCFGLGYSALALARAMVRAGWRVSGTVRTEEKARALAREGFSVWLFDATAPLAEPEAAFEGVTHVLTSIPPGDGPEPVLAHHRADIVRLAPHWIGYLSTTGVYGDHGGDWVDEDTPLTPSGVRGSRRVEAEQAWAALYETHSLPVHRFRLAGIYGPGRNALVSLQEGRARRIVKPGQVFSRIHVDDIAAVLRASMDRPDPGAVYNVCDDEPAPPQDLITYAAELLGVATPPDIPFESAELSPMARSFYADNKRVRNDRIKRDLGVTLAYPDYRSGLRALAAAQAA</sequence>
<dbReference type="Proteomes" id="UP000295399">
    <property type="component" value="Unassembled WGS sequence"/>
</dbReference>
<proteinExistence type="predicted"/>
<evidence type="ECO:0000313" key="3">
    <source>
        <dbReference type="EMBL" id="TCP32993.1"/>
    </source>
</evidence>
<keyword evidence="1" id="KW-0520">NAD</keyword>
<dbReference type="Pfam" id="PF01370">
    <property type="entry name" value="Epimerase"/>
    <property type="match status" value="1"/>
</dbReference>
<organism evidence="3 4">
    <name type="scientific">Rhodothalassium salexigens DSM 2132</name>
    <dbReference type="NCBI Taxonomy" id="1188247"/>
    <lineage>
        <taxon>Bacteria</taxon>
        <taxon>Pseudomonadati</taxon>
        <taxon>Pseudomonadota</taxon>
        <taxon>Alphaproteobacteria</taxon>
        <taxon>Rhodothalassiales</taxon>
        <taxon>Rhodothalassiaceae</taxon>
        <taxon>Rhodothalassium</taxon>
    </lineage>
</organism>
<name>A0A4R2PCT9_RHOSA</name>
<dbReference type="SUPFAM" id="SSF51735">
    <property type="entry name" value="NAD(P)-binding Rossmann-fold domains"/>
    <property type="match status" value="1"/>
</dbReference>